<keyword evidence="1" id="KW-0001">2Fe-2S</keyword>
<dbReference type="Gene3D" id="2.102.10.10">
    <property type="entry name" value="Rieske [2Fe-2S] iron-sulphur domain"/>
    <property type="match status" value="1"/>
</dbReference>
<keyword evidence="7" id="KW-1185">Reference proteome</keyword>
<dbReference type="GO" id="GO:0046872">
    <property type="term" value="F:metal ion binding"/>
    <property type="evidence" value="ECO:0007669"/>
    <property type="project" value="UniProtKB-KW"/>
</dbReference>
<dbReference type="GO" id="GO:0051537">
    <property type="term" value="F:2 iron, 2 sulfur cluster binding"/>
    <property type="evidence" value="ECO:0007669"/>
    <property type="project" value="UniProtKB-KW"/>
</dbReference>
<evidence type="ECO:0000259" key="5">
    <source>
        <dbReference type="PROSITE" id="PS51296"/>
    </source>
</evidence>
<protein>
    <recommendedName>
        <fullName evidence="5">Rieske domain-containing protein</fullName>
    </recommendedName>
</protein>
<evidence type="ECO:0000313" key="6">
    <source>
        <dbReference type="EMBL" id="GIH09251.1"/>
    </source>
</evidence>
<evidence type="ECO:0000256" key="3">
    <source>
        <dbReference type="ARBA" id="ARBA00023004"/>
    </source>
</evidence>
<keyword evidence="4" id="KW-0411">Iron-sulfur</keyword>
<dbReference type="Proteomes" id="UP000612899">
    <property type="component" value="Unassembled WGS sequence"/>
</dbReference>
<sequence length="161" mass="15417">MLHSRPNKAGRMSDEGEAFGGTVRRTLLARGGVLCGAVGLTGLTAACGGGAATSSTGSGTESGGSGVVGDVLAAVGQVPIGGGVVVSGVLVVQPTAGVFKAYSATCPHQGGQVSAPVDGVATCRLHQSTFDIGDGARLGGPATRGLTAIGATVQGSNVVRS</sequence>
<feature type="domain" description="Rieske" evidence="5">
    <location>
        <begin position="69"/>
        <end position="160"/>
    </location>
</feature>
<evidence type="ECO:0000256" key="4">
    <source>
        <dbReference type="ARBA" id="ARBA00023014"/>
    </source>
</evidence>
<dbReference type="EMBL" id="BONY01000064">
    <property type="protein sequence ID" value="GIH09251.1"/>
    <property type="molecule type" value="Genomic_DNA"/>
</dbReference>
<keyword evidence="3" id="KW-0408">Iron</keyword>
<dbReference type="AlphaFoldDB" id="A0A8J3VKN5"/>
<evidence type="ECO:0000256" key="1">
    <source>
        <dbReference type="ARBA" id="ARBA00022714"/>
    </source>
</evidence>
<dbReference type="GO" id="GO:0016705">
    <property type="term" value="F:oxidoreductase activity, acting on paired donors, with incorporation or reduction of molecular oxygen"/>
    <property type="evidence" value="ECO:0007669"/>
    <property type="project" value="UniProtKB-ARBA"/>
</dbReference>
<dbReference type="GO" id="GO:0004497">
    <property type="term" value="F:monooxygenase activity"/>
    <property type="evidence" value="ECO:0007669"/>
    <property type="project" value="UniProtKB-ARBA"/>
</dbReference>
<dbReference type="InterPro" id="IPR036922">
    <property type="entry name" value="Rieske_2Fe-2S_sf"/>
</dbReference>
<dbReference type="SUPFAM" id="SSF50022">
    <property type="entry name" value="ISP domain"/>
    <property type="match status" value="1"/>
</dbReference>
<evidence type="ECO:0000256" key="2">
    <source>
        <dbReference type="ARBA" id="ARBA00022723"/>
    </source>
</evidence>
<proteinExistence type="predicted"/>
<gene>
    <name evidence="6" type="ORF">Rhe02_73180</name>
</gene>
<organism evidence="6 7">
    <name type="scientific">Rhizocola hellebori</name>
    <dbReference type="NCBI Taxonomy" id="1392758"/>
    <lineage>
        <taxon>Bacteria</taxon>
        <taxon>Bacillati</taxon>
        <taxon>Actinomycetota</taxon>
        <taxon>Actinomycetes</taxon>
        <taxon>Micromonosporales</taxon>
        <taxon>Micromonosporaceae</taxon>
        <taxon>Rhizocola</taxon>
    </lineage>
</organism>
<dbReference type="InterPro" id="IPR017941">
    <property type="entry name" value="Rieske_2Fe-2S"/>
</dbReference>
<dbReference type="PROSITE" id="PS51296">
    <property type="entry name" value="RIESKE"/>
    <property type="match status" value="1"/>
</dbReference>
<name>A0A8J3VKN5_9ACTN</name>
<evidence type="ECO:0000313" key="7">
    <source>
        <dbReference type="Proteomes" id="UP000612899"/>
    </source>
</evidence>
<dbReference type="CDD" id="cd03467">
    <property type="entry name" value="Rieske"/>
    <property type="match status" value="1"/>
</dbReference>
<reference evidence="6" key="1">
    <citation type="submission" date="2021-01" db="EMBL/GenBank/DDBJ databases">
        <title>Whole genome shotgun sequence of Rhizocola hellebori NBRC 109834.</title>
        <authorList>
            <person name="Komaki H."/>
            <person name="Tamura T."/>
        </authorList>
    </citation>
    <scope>NUCLEOTIDE SEQUENCE</scope>
    <source>
        <strain evidence="6">NBRC 109834</strain>
    </source>
</reference>
<accession>A0A8J3VKN5</accession>
<keyword evidence="2" id="KW-0479">Metal-binding</keyword>
<comment type="caution">
    <text evidence="6">The sequence shown here is derived from an EMBL/GenBank/DDBJ whole genome shotgun (WGS) entry which is preliminary data.</text>
</comment>
<dbReference type="Pfam" id="PF00355">
    <property type="entry name" value="Rieske"/>
    <property type="match status" value="1"/>
</dbReference>